<evidence type="ECO:0000313" key="2">
    <source>
        <dbReference type="Proteomes" id="UP001595999"/>
    </source>
</evidence>
<accession>A0ABV8ZXW6</accession>
<keyword evidence="2" id="KW-1185">Reference proteome</keyword>
<protein>
    <submittedName>
        <fullName evidence="1">TIGR02117 family protein</fullName>
    </submittedName>
</protein>
<dbReference type="Proteomes" id="UP001595999">
    <property type="component" value="Unassembled WGS sequence"/>
</dbReference>
<proteinExistence type="predicted"/>
<dbReference type="EMBL" id="JBHSEK010000012">
    <property type="protein sequence ID" value="MFC4491248.1"/>
    <property type="molecule type" value="Genomic_DNA"/>
</dbReference>
<comment type="caution">
    <text evidence="1">The sequence shown here is derived from an EMBL/GenBank/DDBJ whole genome shotgun (WGS) entry which is preliminary data.</text>
</comment>
<name>A0ABV8ZXW6_9NEIS</name>
<dbReference type="NCBIfam" id="TIGR02117">
    <property type="entry name" value="chp_urease_rgn"/>
    <property type="match status" value="1"/>
</dbReference>
<dbReference type="RefSeq" id="WP_231461582.1">
    <property type="nucleotide sequence ID" value="NZ_JAJOHW010000037.1"/>
</dbReference>
<reference evidence="2" key="1">
    <citation type="journal article" date="2019" name="Int. J. Syst. Evol. Microbiol.">
        <title>The Global Catalogue of Microorganisms (GCM) 10K type strain sequencing project: providing services to taxonomists for standard genome sequencing and annotation.</title>
        <authorList>
            <consortium name="The Broad Institute Genomics Platform"/>
            <consortium name="The Broad Institute Genome Sequencing Center for Infectious Disease"/>
            <person name="Wu L."/>
            <person name="Ma J."/>
        </authorList>
    </citation>
    <scope>NUCLEOTIDE SEQUENCE [LARGE SCALE GENOMIC DNA]</scope>
    <source>
        <strain evidence="2">CGMCC 4.7608</strain>
    </source>
</reference>
<dbReference type="InterPro" id="IPR011727">
    <property type="entry name" value="CHP02117"/>
</dbReference>
<organism evidence="1 2">
    <name type="scientific">Chromobacterium aquaticum</name>
    <dbReference type="NCBI Taxonomy" id="467180"/>
    <lineage>
        <taxon>Bacteria</taxon>
        <taxon>Pseudomonadati</taxon>
        <taxon>Pseudomonadota</taxon>
        <taxon>Betaproteobacteria</taxon>
        <taxon>Neisseriales</taxon>
        <taxon>Chromobacteriaceae</taxon>
        <taxon>Chromobacterium</taxon>
    </lineage>
</organism>
<evidence type="ECO:0000313" key="1">
    <source>
        <dbReference type="EMBL" id="MFC4491248.1"/>
    </source>
</evidence>
<gene>
    <name evidence="1" type="ORF">ACFO0R_16675</name>
</gene>
<sequence length="236" mass="26868">MTTILPPRRPRLFRRALRCLLCLLALPLLYLLTALVLGLLPANRDWRAPAAGIPVYLDSNGVHAGLLLPRRAAGMDWDNEFSPQHPRLRPNLDKQPYVGIGWGSRSFFLDTQNWSDLTPGNALYALSGLDGTVLHVEYLPPPRENAATRRILLTPEQYRRLTGYIRSAIARDGAGQAVWMQGYHYHEQDAFYLANGRYSPLTTCNQWVRNALDASGVRTAWWSPFDRALFWQLKDR</sequence>
<dbReference type="Pfam" id="PF09601">
    <property type="entry name" value="DUF2459"/>
    <property type="match status" value="1"/>
</dbReference>